<keyword evidence="6" id="KW-1133">Transmembrane helix</keyword>
<evidence type="ECO:0000256" key="6">
    <source>
        <dbReference type="ARBA" id="ARBA00022989"/>
    </source>
</evidence>
<dbReference type="PANTHER" id="PTHR45829:SF4">
    <property type="entry name" value="MITOCHONDRIAL CARRIER PROTEIN RIM2"/>
    <property type="match status" value="1"/>
</dbReference>
<evidence type="ECO:0000313" key="10">
    <source>
        <dbReference type="EMBL" id="TQV97844.1"/>
    </source>
</evidence>
<comment type="caution">
    <text evidence="10">The sequence shown here is derived from an EMBL/GenBank/DDBJ whole genome shotgun (WGS) entry which is preliminary data.</text>
</comment>
<evidence type="ECO:0000256" key="5">
    <source>
        <dbReference type="ARBA" id="ARBA00022792"/>
    </source>
</evidence>
<dbReference type="STRING" id="43265.A0A545V800"/>
<name>A0A545V800_9HYPO</name>
<keyword evidence="5" id="KW-0999">Mitochondrion inner membrane</keyword>
<dbReference type="SUPFAM" id="SSF103506">
    <property type="entry name" value="Mitochondrial carrier"/>
    <property type="match status" value="1"/>
</dbReference>
<keyword evidence="4" id="KW-0677">Repeat</keyword>
<evidence type="ECO:0000256" key="1">
    <source>
        <dbReference type="ARBA" id="ARBA00004448"/>
    </source>
</evidence>
<dbReference type="Proteomes" id="UP000315783">
    <property type="component" value="Unassembled WGS sequence"/>
</dbReference>
<evidence type="ECO:0000313" key="11">
    <source>
        <dbReference type="Proteomes" id="UP000315783"/>
    </source>
</evidence>
<evidence type="ECO:0000256" key="4">
    <source>
        <dbReference type="ARBA" id="ARBA00022737"/>
    </source>
</evidence>
<keyword evidence="2" id="KW-0813">Transport</keyword>
<dbReference type="InterPro" id="IPR049562">
    <property type="entry name" value="SLC25A33/36-like"/>
</dbReference>
<sequence length="238" mass="25775">MQSDLYLSASRLRATSTMPLAFRLASSPLRHICETFETIGAIHRTEGWRNLFRGLLPQPRRRGARPGHQVLRLRQLQTPRCAPPSLPASPQPRLQTPYGWSRRGCSSTRSSLDCTAGCWTVCSRSSRTKVSEAFYRGLSASYLGTLETVVHLVLYERLKTLFRKGGASASGAASSRHSELSHWASTAAAAGCAKVAAVLITYPHEVSVSHATASSSSREPGPGTTNESRPVLPDNMGA</sequence>
<proteinExistence type="predicted"/>
<keyword evidence="7" id="KW-0496">Mitochondrion</keyword>
<comment type="subcellular location">
    <subcellularLocation>
        <location evidence="1">Mitochondrion inner membrane</location>
        <topology evidence="1">Multi-pass membrane protein</topology>
    </subcellularLocation>
</comment>
<accession>A0A545V800</accession>
<dbReference type="PANTHER" id="PTHR45829">
    <property type="entry name" value="MITOCHONDRIAL CARRIER PROTEIN RIM2"/>
    <property type="match status" value="1"/>
</dbReference>
<evidence type="ECO:0000256" key="8">
    <source>
        <dbReference type="ARBA" id="ARBA00023136"/>
    </source>
</evidence>
<organism evidence="10 11">
    <name type="scientific">Cordyceps javanica</name>
    <dbReference type="NCBI Taxonomy" id="43265"/>
    <lineage>
        <taxon>Eukaryota</taxon>
        <taxon>Fungi</taxon>
        <taxon>Dikarya</taxon>
        <taxon>Ascomycota</taxon>
        <taxon>Pezizomycotina</taxon>
        <taxon>Sordariomycetes</taxon>
        <taxon>Hypocreomycetidae</taxon>
        <taxon>Hypocreales</taxon>
        <taxon>Cordycipitaceae</taxon>
        <taxon>Cordyceps</taxon>
    </lineage>
</organism>
<dbReference type="Gene3D" id="1.50.40.10">
    <property type="entry name" value="Mitochondrial carrier domain"/>
    <property type="match status" value="1"/>
</dbReference>
<evidence type="ECO:0000256" key="9">
    <source>
        <dbReference type="SAM" id="MobiDB-lite"/>
    </source>
</evidence>
<reference evidence="10 11" key="1">
    <citation type="journal article" date="2019" name="Appl. Microbiol. Biotechnol.">
        <title>Genome sequence of Isaria javanica and comparative genome analysis insights into family S53 peptidase evolution in fungal entomopathogens.</title>
        <authorList>
            <person name="Lin R."/>
            <person name="Zhang X."/>
            <person name="Xin B."/>
            <person name="Zou M."/>
            <person name="Gao Y."/>
            <person name="Qin F."/>
            <person name="Hu Q."/>
            <person name="Xie B."/>
            <person name="Cheng X."/>
        </authorList>
    </citation>
    <scope>NUCLEOTIDE SEQUENCE [LARGE SCALE GENOMIC DNA]</scope>
    <source>
        <strain evidence="10 11">IJ1G</strain>
    </source>
</reference>
<feature type="region of interest" description="Disordered" evidence="9">
    <location>
        <begin position="211"/>
        <end position="238"/>
    </location>
</feature>
<keyword evidence="11" id="KW-1185">Reference proteome</keyword>
<keyword evidence="3" id="KW-0812">Transmembrane</keyword>
<evidence type="ECO:0000256" key="7">
    <source>
        <dbReference type="ARBA" id="ARBA00023128"/>
    </source>
</evidence>
<gene>
    <name evidence="10" type="ORF">IF1G_03587</name>
</gene>
<dbReference type="AlphaFoldDB" id="A0A545V800"/>
<dbReference type="GO" id="GO:1990519">
    <property type="term" value="P:pyrimidine nucleotide import into mitochondrion"/>
    <property type="evidence" value="ECO:0007669"/>
    <property type="project" value="TreeGrafter"/>
</dbReference>
<keyword evidence="8" id="KW-0472">Membrane</keyword>
<dbReference type="GO" id="GO:0015218">
    <property type="term" value="F:pyrimidine nucleotide transmembrane transporter activity"/>
    <property type="evidence" value="ECO:0007669"/>
    <property type="project" value="InterPro"/>
</dbReference>
<evidence type="ECO:0000256" key="3">
    <source>
        <dbReference type="ARBA" id="ARBA00022692"/>
    </source>
</evidence>
<protein>
    <submittedName>
        <fullName evidence="10">Mitochondrial substrate carrier</fullName>
    </submittedName>
</protein>
<evidence type="ECO:0000256" key="2">
    <source>
        <dbReference type="ARBA" id="ARBA00022448"/>
    </source>
</evidence>
<dbReference type="InterPro" id="IPR023395">
    <property type="entry name" value="MCP_dom_sf"/>
</dbReference>
<dbReference type="GO" id="GO:0005743">
    <property type="term" value="C:mitochondrial inner membrane"/>
    <property type="evidence" value="ECO:0007669"/>
    <property type="project" value="UniProtKB-SubCell"/>
</dbReference>
<dbReference type="EMBL" id="SPUK01000004">
    <property type="protein sequence ID" value="TQV97844.1"/>
    <property type="molecule type" value="Genomic_DNA"/>
</dbReference>